<reference evidence="1 2" key="1">
    <citation type="submission" date="2019-06" db="EMBL/GenBank/DDBJ databases">
        <title>Sequencing the genomes of 1000 actinobacteria strains.</title>
        <authorList>
            <person name="Klenk H.-P."/>
        </authorList>
    </citation>
    <scope>NUCLEOTIDE SEQUENCE [LARGE SCALE GENOMIC DNA]</scope>
    <source>
        <strain evidence="1 2">DSM 44826</strain>
    </source>
</reference>
<dbReference type="AlphaFoldDB" id="A0A561TTF4"/>
<proteinExistence type="predicted"/>
<comment type="caution">
    <text evidence="1">The sequence shown here is derived from an EMBL/GenBank/DDBJ whole genome shotgun (WGS) entry which is preliminary data.</text>
</comment>
<dbReference type="RefSeq" id="WP_145909594.1">
    <property type="nucleotide sequence ID" value="NZ_BAAAMZ010000001.1"/>
</dbReference>
<evidence type="ECO:0000313" key="2">
    <source>
        <dbReference type="Proteomes" id="UP000317940"/>
    </source>
</evidence>
<accession>A0A561TTF4</accession>
<dbReference type="Proteomes" id="UP000317940">
    <property type="component" value="Unassembled WGS sequence"/>
</dbReference>
<organism evidence="1 2">
    <name type="scientific">Kitasatospora viridis</name>
    <dbReference type="NCBI Taxonomy" id="281105"/>
    <lineage>
        <taxon>Bacteria</taxon>
        <taxon>Bacillati</taxon>
        <taxon>Actinomycetota</taxon>
        <taxon>Actinomycetes</taxon>
        <taxon>Kitasatosporales</taxon>
        <taxon>Streptomycetaceae</taxon>
        <taxon>Kitasatospora</taxon>
    </lineage>
</organism>
<name>A0A561TTF4_9ACTN</name>
<sequence>MRDGFSLDDIAPEVWAFLWAEPDHTRNHLTFPREHLALAMVSEEYRQAVRESVVRTAQLVARHGLPAGLDDGEDDGLSGWFS</sequence>
<gene>
    <name evidence="1" type="ORF">FHX73_13437</name>
</gene>
<evidence type="ECO:0000313" key="1">
    <source>
        <dbReference type="EMBL" id="TWF90393.1"/>
    </source>
</evidence>
<protein>
    <submittedName>
        <fullName evidence="1">Uncharacterized protein</fullName>
    </submittedName>
</protein>
<dbReference type="EMBL" id="VIWT01000003">
    <property type="protein sequence ID" value="TWF90393.1"/>
    <property type="molecule type" value="Genomic_DNA"/>
</dbReference>
<keyword evidence="2" id="KW-1185">Reference proteome</keyword>